<dbReference type="GO" id="GO:0061459">
    <property type="term" value="F:L-arginine transmembrane transporter activity"/>
    <property type="evidence" value="ECO:0007669"/>
    <property type="project" value="EnsemblFungi"/>
</dbReference>
<evidence type="ECO:0000313" key="11">
    <source>
        <dbReference type="Proteomes" id="UP000000591"/>
    </source>
</evidence>
<dbReference type="GO" id="GO:0005302">
    <property type="term" value="F:L-tyrosine transmembrane transporter activity"/>
    <property type="evidence" value="ECO:0000318"/>
    <property type="project" value="GO_Central"/>
</dbReference>
<dbReference type="GO" id="GO:0015186">
    <property type="term" value="F:L-glutamine transmembrane transporter activity"/>
    <property type="evidence" value="ECO:0007669"/>
    <property type="project" value="EnsemblFungi"/>
</dbReference>
<feature type="transmembrane region" description="Helical" evidence="8">
    <location>
        <begin position="463"/>
        <end position="481"/>
    </location>
</feature>
<dbReference type="InParanoid" id="Q75C65"/>
<dbReference type="GO" id="GO:0000329">
    <property type="term" value="C:fungal-type vacuole membrane"/>
    <property type="evidence" value="ECO:0007669"/>
    <property type="project" value="EnsemblFungi"/>
</dbReference>
<dbReference type="FunCoup" id="Q75C65">
    <property type="interactions" value="570"/>
</dbReference>
<dbReference type="EMBL" id="AE016816">
    <property type="protein sequence ID" value="AAS51278.2"/>
    <property type="molecule type" value="Genomic_DNA"/>
</dbReference>
<reference evidence="10 11" key="1">
    <citation type="journal article" date="2004" name="Science">
        <title>The Ashbya gossypii genome as a tool for mapping the ancient Saccharomyces cerevisiae genome.</title>
        <authorList>
            <person name="Dietrich F.S."/>
            <person name="Voegeli S."/>
            <person name="Brachat S."/>
            <person name="Lerch A."/>
            <person name="Gates K."/>
            <person name="Steiner S."/>
            <person name="Mohr C."/>
            <person name="Pohlmann R."/>
            <person name="Luedi P."/>
            <person name="Choi S."/>
            <person name="Wing R.A."/>
            <person name="Flavier A."/>
            <person name="Gaffney T.D."/>
            <person name="Philippsen P."/>
        </authorList>
    </citation>
    <scope>NUCLEOTIDE SEQUENCE [LARGE SCALE GENOMIC DNA]</scope>
    <source>
        <strain evidence="11">ATCC 10895 / CBS 109.51 / FGSC 9923 / NRRL Y-1056</strain>
    </source>
</reference>
<dbReference type="AlphaFoldDB" id="Q75C65"/>
<evidence type="ECO:0000256" key="4">
    <source>
        <dbReference type="ARBA" id="ARBA00022692"/>
    </source>
</evidence>
<keyword evidence="6 8" id="KW-0472">Membrane</keyword>
<feature type="transmembrane region" description="Helical" evidence="8">
    <location>
        <begin position="338"/>
        <end position="361"/>
    </location>
</feature>
<feature type="transmembrane region" description="Helical" evidence="8">
    <location>
        <begin position="185"/>
        <end position="210"/>
    </location>
</feature>
<feature type="transmembrane region" description="Helical" evidence="8">
    <location>
        <begin position="266"/>
        <end position="287"/>
    </location>
</feature>
<feature type="transmembrane region" description="Helical" evidence="8">
    <location>
        <begin position="159"/>
        <end position="179"/>
    </location>
</feature>
<feature type="transmembrane region" description="Helical" evidence="8">
    <location>
        <begin position="487"/>
        <end position="511"/>
    </location>
</feature>
<evidence type="ECO:0000256" key="8">
    <source>
        <dbReference type="SAM" id="Phobius"/>
    </source>
</evidence>
<dbReference type="eggNOG" id="KOG1304">
    <property type="taxonomic scope" value="Eukaryota"/>
</dbReference>
<dbReference type="GeneID" id="4619579"/>
<evidence type="ECO:0000256" key="5">
    <source>
        <dbReference type="ARBA" id="ARBA00022989"/>
    </source>
</evidence>
<evidence type="ECO:0000259" key="9">
    <source>
        <dbReference type="Pfam" id="PF01490"/>
    </source>
</evidence>
<evidence type="ECO:0000256" key="1">
    <source>
        <dbReference type="ARBA" id="ARBA00004128"/>
    </source>
</evidence>
<dbReference type="GO" id="GO:0005290">
    <property type="term" value="F:L-histidine transmembrane transporter activity"/>
    <property type="evidence" value="ECO:0007669"/>
    <property type="project" value="EnsemblFungi"/>
</dbReference>
<dbReference type="PANTHER" id="PTHR22950:SF530">
    <property type="entry name" value="VACUOLAR AMINO ACID TRANSPORTER 3"/>
    <property type="match status" value="1"/>
</dbReference>
<feature type="domain" description="Amino acid transporter transmembrane" evidence="9">
    <location>
        <begin position="156"/>
        <end position="545"/>
    </location>
</feature>
<comment type="subcellular location">
    <subcellularLocation>
        <location evidence="1">Vacuole membrane</location>
        <topology evidence="1">Multi-pass membrane protein</topology>
    </subcellularLocation>
</comment>
<accession>Q75C65</accession>
<dbReference type="GO" id="GO:0003333">
    <property type="term" value="P:amino acid transmembrane transport"/>
    <property type="evidence" value="ECO:0000318"/>
    <property type="project" value="GO_Central"/>
</dbReference>
<dbReference type="GO" id="GO:0089707">
    <property type="term" value="P:L-lysine transmembrane export from vacuole"/>
    <property type="evidence" value="ECO:0007669"/>
    <property type="project" value="EnsemblFungi"/>
</dbReference>
<dbReference type="InterPro" id="IPR013057">
    <property type="entry name" value="AA_transpt_TM"/>
</dbReference>
<dbReference type="STRING" id="284811.Q75C65"/>
<protein>
    <submittedName>
        <fullName evidence="10">ACR051Cp</fullName>
    </submittedName>
</protein>
<dbReference type="GO" id="GO:0005774">
    <property type="term" value="C:vacuolar membrane"/>
    <property type="evidence" value="ECO:0000318"/>
    <property type="project" value="GO_Central"/>
</dbReference>
<keyword evidence="4 8" id="KW-0812">Transmembrane</keyword>
<feature type="region of interest" description="Disordered" evidence="7">
    <location>
        <begin position="56"/>
        <end position="79"/>
    </location>
</feature>
<dbReference type="GO" id="GO:0015824">
    <property type="term" value="P:proline transport"/>
    <property type="evidence" value="ECO:0007669"/>
    <property type="project" value="EnsemblFungi"/>
</dbReference>
<dbReference type="GO" id="GO:1990818">
    <property type="term" value="P:L-arginine transmembrane export from vacuole"/>
    <property type="evidence" value="ECO:0007669"/>
    <property type="project" value="EnsemblFungi"/>
</dbReference>
<name>Q75C65_EREGS</name>
<dbReference type="Proteomes" id="UP000000591">
    <property type="component" value="Chromosome III"/>
</dbReference>
<feature type="transmembrane region" description="Helical" evidence="8">
    <location>
        <begin position="299"/>
        <end position="318"/>
    </location>
</feature>
<keyword evidence="5 8" id="KW-1133">Transmembrane helix</keyword>
<evidence type="ECO:0000256" key="7">
    <source>
        <dbReference type="SAM" id="MobiDB-lite"/>
    </source>
</evidence>
<evidence type="ECO:0000256" key="6">
    <source>
        <dbReference type="ARBA" id="ARBA00023136"/>
    </source>
</evidence>
<dbReference type="PANTHER" id="PTHR22950">
    <property type="entry name" value="AMINO ACID TRANSPORTER"/>
    <property type="match status" value="1"/>
</dbReference>
<dbReference type="HOGENOM" id="CLU_009646_3_2_1"/>
<feature type="transmembrane region" description="Helical" evidence="8">
    <location>
        <begin position="523"/>
        <end position="542"/>
    </location>
</feature>
<feature type="transmembrane region" description="Helical" evidence="8">
    <location>
        <begin position="373"/>
        <end position="396"/>
    </location>
</feature>
<sequence length="550" mass="59397">MSRRASTLGGSVPTSRGTEAAMVDIVSRHLAAEPASSLQLQGGDITRELYRWTAERPGRRRSHSYGGSRAPSVHSMGARDMRAPNGFRRSYMMERGGVLTGSFMEFLSLYGHFAGEDLSEDEDDALADAAVLFEEEETLLQGRRRSYGTDSGEAGGASVFRTVLLLLKSFVGTGVLFLPKGFHNGGWLFSTGALVFCGAASCVCFMLLIAAKEQEGVGGYGDLGRRVCGVAMQRTVLASIVLSQLGFAAVYAVFTATNLQVVCSTLFGWHASTGVYVAAQAAVYLPLALTRRITKLSATALLADLFILLGLVYVYYFSASQVVQHGAATDSMLAFNPSSWTVFLGTAIFTYEGVGLLIPIQESMRSPEKFRRCLLWVMVAVTAVFISFGMLCYAAFGAKVETVILLNFPQDSALGTGVQLLYAAAIMLSTPLQLFPAIRILENVVVTTSRSGKYSTKVKWIKNWFRALVVVLMLVLASLGSNDLDKFVSLIGSFACIPLIYVYPPLLHYVVFRGTGTVSQVALALDLAVMAFGLGIMGYTTVQTVVQWYG</sequence>
<evidence type="ECO:0000256" key="2">
    <source>
        <dbReference type="ARBA" id="ARBA00008066"/>
    </source>
</evidence>
<dbReference type="GO" id="GO:0015189">
    <property type="term" value="F:L-lysine transmembrane transporter activity"/>
    <property type="evidence" value="ECO:0007669"/>
    <property type="project" value="EnsemblFungi"/>
</dbReference>
<feature type="transmembrane region" description="Helical" evidence="8">
    <location>
        <begin position="416"/>
        <end position="442"/>
    </location>
</feature>
<dbReference type="OMA" id="DTHRHIY"/>
<dbReference type="GO" id="GO:0015188">
    <property type="term" value="F:L-isoleucine transmembrane transporter activity"/>
    <property type="evidence" value="ECO:0007669"/>
    <property type="project" value="EnsemblFungi"/>
</dbReference>
<organism evidence="10 11">
    <name type="scientific">Eremothecium gossypii (strain ATCC 10895 / CBS 109.51 / FGSC 9923 / NRRL Y-1056)</name>
    <name type="common">Yeast</name>
    <name type="synonym">Ashbya gossypii</name>
    <dbReference type="NCBI Taxonomy" id="284811"/>
    <lineage>
        <taxon>Eukaryota</taxon>
        <taxon>Fungi</taxon>
        <taxon>Dikarya</taxon>
        <taxon>Ascomycota</taxon>
        <taxon>Saccharomycotina</taxon>
        <taxon>Saccharomycetes</taxon>
        <taxon>Saccharomycetales</taxon>
        <taxon>Saccharomycetaceae</taxon>
        <taxon>Eremothecium</taxon>
    </lineage>
</organism>
<comment type="similarity">
    <text evidence="2">Belongs to the amino acid/polyamine transporter 2 family.</text>
</comment>
<dbReference type="GO" id="GO:0089708">
    <property type="term" value="P:L-histidine transmembrane export from vacuole"/>
    <property type="evidence" value="ECO:0007669"/>
    <property type="project" value="EnsemblFungi"/>
</dbReference>
<dbReference type="KEGG" id="ago:AGOS_ACR051C"/>
<evidence type="ECO:0000256" key="3">
    <source>
        <dbReference type="ARBA" id="ARBA00022554"/>
    </source>
</evidence>
<gene>
    <name evidence="10" type="ORF">AGOS_ACR051C</name>
</gene>
<dbReference type="OrthoDB" id="1684102at2759"/>
<keyword evidence="3" id="KW-0926">Vacuole</keyword>
<keyword evidence="11" id="KW-1185">Reference proteome</keyword>
<evidence type="ECO:0000313" key="10">
    <source>
        <dbReference type="EMBL" id="AAS51278.2"/>
    </source>
</evidence>
<reference evidence="11" key="2">
    <citation type="journal article" date="2013" name="G3 (Bethesda)">
        <title>Genomes of Ashbya fungi isolated from insects reveal four mating-type loci, numerous translocations, lack of transposons, and distinct gene duplications.</title>
        <authorList>
            <person name="Dietrich F.S."/>
            <person name="Voegeli S."/>
            <person name="Kuo S."/>
            <person name="Philippsen P."/>
        </authorList>
    </citation>
    <scope>GENOME REANNOTATION</scope>
    <source>
        <strain evidence="11">ATCC 10895 / CBS 109.51 / FGSC 9923 / NRRL Y-1056</strain>
    </source>
</reference>
<dbReference type="Pfam" id="PF01490">
    <property type="entry name" value="Aa_trans"/>
    <property type="match status" value="1"/>
</dbReference>
<proteinExistence type="inferred from homology"/>
<feature type="transmembrane region" description="Helical" evidence="8">
    <location>
        <begin position="231"/>
        <end position="254"/>
    </location>
</feature>
<dbReference type="RefSeq" id="NP_983454.2">
    <property type="nucleotide sequence ID" value="NM_208807.2"/>
</dbReference>